<dbReference type="EMBL" id="CP009248">
    <property type="protein sequence ID" value="APT90174.1"/>
    <property type="molecule type" value="Genomic_DNA"/>
</dbReference>
<keyword evidence="2" id="KW-1133">Transmembrane helix</keyword>
<evidence type="ECO:0000313" key="4">
    <source>
        <dbReference type="EMBL" id="APT90174.1"/>
    </source>
</evidence>
<proteinExistence type="predicted"/>
<feature type="compositionally biased region" description="Low complexity" evidence="1">
    <location>
        <begin position="55"/>
        <end position="67"/>
    </location>
</feature>
<evidence type="ECO:0000259" key="3">
    <source>
        <dbReference type="Pfam" id="PF11350"/>
    </source>
</evidence>
<accession>A0A1L7CWF9</accession>
<dbReference type="Proteomes" id="UP000185469">
    <property type="component" value="Chromosome"/>
</dbReference>
<dbReference type="InterPro" id="IPR022603">
    <property type="entry name" value="DUF3152"/>
</dbReference>
<sequence length="291" mass="30397">MAPRRAPEPAAVRLARRLGWRAYAIPLLVVLTAWVLLDIVTDGGMGAGGTARSTAAEPGPAPAADPESGLDVGELPPGADYPTRGSGEFVDAGSPGAAAGEGREKTLRYAVQIEDVLDAGAVGGADAFGATIDATLSDPRGWTADPAFALRHVGADEDPDTIIRLVTPDTAGRLCGREMDVETSCRIGAAGGRPGQILVNVARWTRGALPFEGDLGAYRQYLINHEVGHALGYAAHRPCPAEGELAPVMMQQTLSLDNSELHNLAPHEVYPDDGATCRPNGWPYPAARAPR</sequence>
<evidence type="ECO:0000256" key="1">
    <source>
        <dbReference type="SAM" id="MobiDB-lite"/>
    </source>
</evidence>
<feature type="domain" description="DUF3152" evidence="3">
    <location>
        <begin position="75"/>
        <end position="285"/>
    </location>
</feature>
<gene>
    <name evidence="4" type="ORF">CSPHI_02790</name>
</gene>
<evidence type="ECO:0000313" key="5">
    <source>
        <dbReference type="Proteomes" id="UP000185469"/>
    </source>
</evidence>
<dbReference type="SUPFAM" id="SSF55486">
    <property type="entry name" value="Metalloproteases ('zincins'), catalytic domain"/>
    <property type="match status" value="1"/>
</dbReference>
<protein>
    <submittedName>
        <fullName evidence="4">Membrane protein</fullName>
    </submittedName>
</protein>
<dbReference type="STRING" id="1437874.CSPHI_02790"/>
<feature type="region of interest" description="Disordered" evidence="1">
    <location>
        <begin position="48"/>
        <end position="101"/>
    </location>
</feature>
<dbReference type="KEGG" id="csph:CSPHI_02790"/>
<keyword evidence="5" id="KW-1185">Reference proteome</keyword>
<dbReference type="AlphaFoldDB" id="A0A1L7CWF9"/>
<keyword evidence="2" id="KW-0812">Transmembrane</keyword>
<organism evidence="4 5">
    <name type="scientific">Corynebacterium sphenisci DSM 44792</name>
    <dbReference type="NCBI Taxonomy" id="1437874"/>
    <lineage>
        <taxon>Bacteria</taxon>
        <taxon>Bacillati</taxon>
        <taxon>Actinomycetota</taxon>
        <taxon>Actinomycetes</taxon>
        <taxon>Mycobacteriales</taxon>
        <taxon>Corynebacteriaceae</taxon>
        <taxon>Corynebacterium</taxon>
    </lineage>
</organism>
<dbReference type="Pfam" id="PF11350">
    <property type="entry name" value="DUF3152"/>
    <property type="match status" value="1"/>
</dbReference>
<evidence type="ECO:0000256" key="2">
    <source>
        <dbReference type="SAM" id="Phobius"/>
    </source>
</evidence>
<feature type="transmembrane region" description="Helical" evidence="2">
    <location>
        <begin position="20"/>
        <end position="37"/>
    </location>
</feature>
<name>A0A1L7CWF9_9CORY</name>
<keyword evidence="2" id="KW-0472">Membrane</keyword>
<reference evidence="4 5" key="1">
    <citation type="submission" date="2014-08" db="EMBL/GenBank/DDBJ databases">
        <title>Complete genome sequence of Corynebacterium sphenisci CECT 5990(T) (=DSM 44792(T)), isolated from healthy wild penguins.</title>
        <authorList>
            <person name="Ruckert C."/>
            <person name="Albersmeier A."/>
            <person name="Winkler A."/>
            <person name="Kalinowski J."/>
        </authorList>
    </citation>
    <scope>NUCLEOTIDE SEQUENCE [LARGE SCALE GENOMIC DNA]</scope>
    <source>
        <strain evidence="4 5">DSM 44792</strain>
    </source>
</reference>